<protein>
    <recommendedName>
        <fullName evidence="4">Glucose-methanol-choline oxidoreductase N-terminal domain-containing protein</fullName>
    </recommendedName>
</protein>
<dbReference type="Pfam" id="PF00732">
    <property type="entry name" value="GMC_oxred_N"/>
    <property type="match status" value="1"/>
</dbReference>
<keyword evidence="2" id="KW-0274">FAD</keyword>
<dbReference type="SUPFAM" id="SSF51905">
    <property type="entry name" value="FAD/NAD(P)-binding domain"/>
    <property type="match status" value="1"/>
</dbReference>
<evidence type="ECO:0000259" key="4">
    <source>
        <dbReference type="PROSITE" id="PS00624"/>
    </source>
</evidence>
<evidence type="ECO:0000313" key="6">
    <source>
        <dbReference type="Proteomes" id="UP000664132"/>
    </source>
</evidence>
<dbReference type="InterPro" id="IPR012132">
    <property type="entry name" value="GMC_OxRdtase"/>
</dbReference>
<evidence type="ECO:0000256" key="1">
    <source>
        <dbReference type="ARBA" id="ARBA00010790"/>
    </source>
</evidence>
<dbReference type="SUPFAM" id="SSF54373">
    <property type="entry name" value="FAD-linked reductases, C-terminal domain"/>
    <property type="match status" value="1"/>
</dbReference>
<dbReference type="PROSITE" id="PS00624">
    <property type="entry name" value="GMC_OXRED_2"/>
    <property type="match status" value="1"/>
</dbReference>
<dbReference type="PIRSF" id="PIRSF000137">
    <property type="entry name" value="Alcohol_oxidase"/>
    <property type="match status" value="1"/>
</dbReference>
<dbReference type="Gene3D" id="3.30.560.10">
    <property type="entry name" value="Glucose Oxidase, domain 3"/>
    <property type="match status" value="1"/>
</dbReference>
<accession>A0A8H7W4M4</accession>
<dbReference type="InterPro" id="IPR036188">
    <property type="entry name" value="FAD/NAD-bd_sf"/>
</dbReference>
<dbReference type="Gene3D" id="3.50.50.60">
    <property type="entry name" value="FAD/NAD(P)-binding domain"/>
    <property type="match status" value="1"/>
</dbReference>
<feature type="domain" description="Glucose-methanol-choline oxidoreductase N-terminal" evidence="4">
    <location>
        <begin position="310"/>
        <end position="324"/>
    </location>
</feature>
<evidence type="ECO:0000256" key="2">
    <source>
        <dbReference type="PIRSR" id="PIRSR000137-2"/>
    </source>
</evidence>
<gene>
    <name evidence="5" type="ORF">IFR04_011819</name>
</gene>
<sequence length="607" mass="65623">MYSSFGRLLFRGSFLSFSLLFIAGASSSRAFRTLRAAELEDSYDYVIVGGGTAGLTVGDRLSESGKYTVLVIEYGILDNSTGILTGGVLGGGDPSRQFDIPSVPQPELNDRSVNVRVGKVVGGSSAINGLQLFRGTSDEYDMWAEVGAENSTWNWAGLLPYFKKSVHFVPPLPQLAKEFNITYDINAAWGQDPSNQLYAGYPNYQPPEIKLMYDAMHKMPNVDFPRDGNAGTNGVYWYPSTMDPRTYTRSYARTGHWDRISRSNYHLITGSKVTKVLFEGDIASGVTYVPVNGNQTTAVKAKKEVILAAGTIHTPQILQLSGVGGAALLKQAGIPIKVDLPGVGSNFQDHGYTPGVSFRWTKQPPVPVTTSGGDPATMLTRNLGAFLGLPAISPNDVDAIASKYENQDLAAYVPKGTHPDVLAGYKAQRSAFTKILRLKNVSILWQILSSSPRTDPVFQHPVSRGTVNIDPSNPTAEPIIDYGAFTNPLDIEIMASLVRFVRRFFNSESLAPYGPIETSPGASVATDDQLKAWVRQSYVPSVYHPVGTAALMRRELGGVVGENLLVYGVRGLSVVDASVIPIIPGCPTTLTVYAIAEKAADLIKARQ</sequence>
<dbReference type="EMBL" id="JAFJYH010000238">
    <property type="protein sequence ID" value="KAG4415047.1"/>
    <property type="molecule type" value="Genomic_DNA"/>
</dbReference>
<dbReference type="PANTHER" id="PTHR11552">
    <property type="entry name" value="GLUCOSE-METHANOL-CHOLINE GMC OXIDOREDUCTASE"/>
    <property type="match status" value="1"/>
</dbReference>
<comment type="caution">
    <text evidence="5">The sequence shown here is derived from an EMBL/GenBank/DDBJ whole genome shotgun (WGS) entry which is preliminary data.</text>
</comment>
<comment type="cofactor">
    <cofactor evidence="2">
        <name>FAD</name>
        <dbReference type="ChEBI" id="CHEBI:57692"/>
    </cofactor>
</comment>
<feature type="binding site" evidence="2">
    <location>
        <position position="273"/>
    </location>
    <ligand>
        <name>FAD</name>
        <dbReference type="ChEBI" id="CHEBI:57692"/>
    </ligand>
</feature>
<dbReference type="InterPro" id="IPR007867">
    <property type="entry name" value="GMC_OxRtase_C"/>
</dbReference>
<evidence type="ECO:0000256" key="3">
    <source>
        <dbReference type="SAM" id="SignalP"/>
    </source>
</evidence>
<keyword evidence="6" id="KW-1185">Reference proteome</keyword>
<dbReference type="GO" id="GO:0050660">
    <property type="term" value="F:flavin adenine dinucleotide binding"/>
    <property type="evidence" value="ECO:0007669"/>
    <property type="project" value="InterPro"/>
</dbReference>
<name>A0A8H7W4M4_9HELO</name>
<reference evidence="5" key="1">
    <citation type="submission" date="2021-02" db="EMBL/GenBank/DDBJ databases">
        <title>Genome sequence Cadophora malorum strain M34.</title>
        <authorList>
            <person name="Stefanovic E."/>
            <person name="Vu D."/>
            <person name="Scully C."/>
            <person name="Dijksterhuis J."/>
            <person name="Roader J."/>
            <person name="Houbraken J."/>
        </authorList>
    </citation>
    <scope>NUCLEOTIDE SEQUENCE</scope>
    <source>
        <strain evidence="5">M34</strain>
    </source>
</reference>
<dbReference type="Pfam" id="PF05199">
    <property type="entry name" value="GMC_oxred_C"/>
    <property type="match status" value="1"/>
</dbReference>
<organism evidence="5 6">
    <name type="scientific">Cadophora malorum</name>
    <dbReference type="NCBI Taxonomy" id="108018"/>
    <lineage>
        <taxon>Eukaryota</taxon>
        <taxon>Fungi</taxon>
        <taxon>Dikarya</taxon>
        <taxon>Ascomycota</taxon>
        <taxon>Pezizomycotina</taxon>
        <taxon>Leotiomycetes</taxon>
        <taxon>Helotiales</taxon>
        <taxon>Ploettnerulaceae</taxon>
        <taxon>Cadophora</taxon>
    </lineage>
</organism>
<dbReference type="GO" id="GO:0016614">
    <property type="term" value="F:oxidoreductase activity, acting on CH-OH group of donors"/>
    <property type="evidence" value="ECO:0007669"/>
    <property type="project" value="InterPro"/>
</dbReference>
<dbReference type="OrthoDB" id="269227at2759"/>
<dbReference type="PANTHER" id="PTHR11552:SF115">
    <property type="entry name" value="DEHYDROGENASE XPTC-RELATED"/>
    <property type="match status" value="1"/>
</dbReference>
<dbReference type="InterPro" id="IPR000172">
    <property type="entry name" value="GMC_OxRdtase_N"/>
</dbReference>
<feature type="signal peptide" evidence="3">
    <location>
        <begin position="1"/>
        <end position="30"/>
    </location>
</feature>
<proteinExistence type="inferred from homology"/>
<dbReference type="GO" id="GO:0044550">
    <property type="term" value="P:secondary metabolite biosynthetic process"/>
    <property type="evidence" value="ECO:0007669"/>
    <property type="project" value="TreeGrafter"/>
</dbReference>
<keyword evidence="2" id="KW-0285">Flavoprotein</keyword>
<dbReference type="Proteomes" id="UP000664132">
    <property type="component" value="Unassembled WGS sequence"/>
</dbReference>
<keyword evidence="3" id="KW-0732">Signal</keyword>
<evidence type="ECO:0000313" key="5">
    <source>
        <dbReference type="EMBL" id="KAG4415047.1"/>
    </source>
</evidence>
<comment type="similarity">
    <text evidence="1">Belongs to the GMC oxidoreductase family.</text>
</comment>
<dbReference type="AlphaFoldDB" id="A0A8H7W4M4"/>
<feature type="binding site" evidence="2">
    <location>
        <position position="120"/>
    </location>
    <ligand>
        <name>FAD</name>
        <dbReference type="ChEBI" id="CHEBI:57692"/>
    </ligand>
</feature>
<feature type="chain" id="PRO_5034576355" description="Glucose-methanol-choline oxidoreductase N-terminal domain-containing protein" evidence="3">
    <location>
        <begin position="31"/>
        <end position="607"/>
    </location>
</feature>